<comment type="similarity">
    <text evidence="2">Belongs to the BMP lipoprotein family.</text>
</comment>
<accession>A0A4R2GPZ5</accession>
<keyword evidence="6 9" id="KW-0449">Lipoprotein</keyword>
<dbReference type="Gene3D" id="3.40.50.2300">
    <property type="match status" value="2"/>
</dbReference>
<dbReference type="Pfam" id="PF02608">
    <property type="entry name" value="Bmp"/>
    <property type="match status" value="1"/>
</dbReference>
<evidence type="ECO:0000259" key="8">
    <source>
        <dbReference type="Pfam" id="PF02608"/>
    </source>
</evidence>
<dbReference type="InterPro" id="IPR003760">
    <property type="entry name" value="PnrA-like"/>
</dbReference>
<dbReference type="GO" id="GO:0005886">
    <property type="term" value="C:plasma membrane"/>
    <property type="evidence" value="ECO:0007669"/>
    <property type="project" value="UniProtKB-SubCell"/>
</dbReference>
<feature type="compositionally biased region" description="Low complexity" evidence="7">
    <location>
        <begin position="68"/>
        <end position="78"/>
    </location>
</feature>
<dbReference type="PANTHER" id="PTHR34296:SF2">
    <property type="entry name" value="ABC TRANSPORTER GUANOSINE-BINDING PROTEIN NUPN"/>
    <property type="match status" value="1"/>
</dbReference>
<dbReference type="InterPro" id="IPR050957">
    <property type="entry name" value="BMP_lipoprotein"/>
</dbReference>
<evidence type="ECO:0000256" key="2">
    <source>
        <dbReference type="ARBA" id="ARBA00008610"/>
    </source>
</evidence>
<gene>
    <name evidence="9" type="ORF">EV666_11251</name>
</gene>
<reference evidence="9 10" key="1">
    <citation type="submission" date="2019-03" db="EMBL/GenBank/DDBJ databases">
        <title>Genomic Encyclopedia of Type Strains, Phase IV (KMG-IV): sequencing the most valuable type-strain genomes for metagenomic binning, comparative biology and taxonomic classification.</title>
        <authorList>
            <person name="Goeker M."/>
        </authorList>
    </citation>
    <scope>NUCLEOTIDE SEQUENCE [LARGE SCALE GENOMIC DNA]</scope>
    <source>
        <strain evidence="9 10">DSM 22958</strain>
    </source>
</reference>
<organism evidence="9 10">
    <name type="scientific">Camelimonas lactis</name>
    <dbReference type="NCBI Taxonomy" id="659006"/>
    <lineage>
        <taxon>Bacteria</taxon>
        <taxon>Pseudomonadati</taxon>
        <taxon>Pseudomonadota</taxon>
        <taxon>Alphaproteobacteria</taxon>
        <taxon>Hyphomicrobiales</taxon>
        <taxon>Chelatococcaceae</taxon>
        <taxon>Camelimonas</taxon>
    </lineage>
</organism>
<dbReference type="EMBL" id="SLWL01000012">
    <property type="protein sequence ID" value="TCO11464.1"/>
    <property type="molecule type" value="Genomic_DNA"/>
</dbReference>
<evidence type="ECO:0000256" key="7">
    <source>
        <dbReference type="SAM" id="MobiDB-lite"/>
    </source>
</evidence>
<evidence type="ECO:0000313" key="9">
    <source>
        <dbReference type="EMBL" id="TCO11464.1"/>
    </source>
</evidence>
<evidence type="ECO:0000256" key="3">
    <source>
        <dbReference type="ARBA" id="ARBA00022475"/>
    </source>
</evidence>
<feature type="domain" description="ABC transporter substrate-binding protein PnrA-like" evidence="8">
    <location>
        <begin position="95"/>
        <end position="341"/>
    </location>
</feature>
<dbReference type="PANTHER" id="PTHR34296">
    <property type="entry name" value="TRANSCRIPTIONAL ACTIVATOR PROTEIN MED"/>
    <property type="match status" value="1"/>
</dbReference>
<dbReference type="OrthoDB" id="9784230at2"/>
<evidence type="ECO:0000256" key="1">
    <source>
        <dbReference type="ARBA" id="ARBA00004193"/>
    </source>
</evidence>
<sequence>MRTMTRHDNSALQAHHHTLATDGLRQRTAPFRRKTAAMARTCAMALAATLAHAQPAAAQQAAPPPASQPAQPAASPPAGILVVDDGVSGAEPLAGAQEAVRLYGQSGRRADLVAATAPKAAEAIRNLAQGHRTIVVIAANLGAVLEQVAKEFPDKRFILIGGAASGPNIRAITFRDNETGWLAAWLAGRLAGEGHVGFVGGPAAQERRSALCAAAQGLLTANPNALLFPDLESADVEPKQEARRGAELARGQIDRGASIIITPAGAAGAGAMETVRDLGALSVARNSNALNLFPRNVLAMQVRRYDAVILSALEAAAGDGWTAGAASVGLREQGIELRLNDAAAPPAPPDVRAALQDNVAAIISGALVIPGMTPEGLCPTPQRAR</sequence>
<keyword evidence="10" id="KW-1185">Reference proteome</keyword>
<evidence type="ECO:0000313" key="10">
    <source>
        <dbReference type="Proteomes" id="UP000294881"/>
    </source>
</evidence>
<evidence type="ECO:0000256" key="4">
    <source>
        <dbReference type="ARBA" id="ARBA00022729"/>
    </source>
</evidence>
<feature type="region of interest" description="Disordered" evidence="7">
    <location>
        <begin position="56"/>
        <end position="81"/>
    </location>
</feature>
<keyword evidence="4" id="KW-0732">Signal</keyword>
<dbReference type="InterPro" id="IPR028082">
    <property type="entry name" value="Peripla_BP_I"/>
</dbReference>
<keyword evidence="5" id="KW-0472">Membrane</keyword>
<dbReference type="SUPFAM" id="SSF53822">
    <property type="entry name" value="Periplasmic binding protein-like I"/>
    <property type="match status" value="1"/>
</dbReference>
<evidence type="ECO:0000256" key="5">
    <source>
        <dbReference type="ARBA" id="ARBA00023136"/>
    </source>
</evidence>
<feature type="region of interest" description="Disordered" evidence="7">
    <location>
        <begin position="1"/>
        <end position="28"/>
    </location>
</feature>
<evidence type="ECO:0000256" key="6">
    <source>
        <dbReference type="ARBA" id="ARBA00023288"/>
    </source>
</evidence>
<comment type="caution">
    <text evidence="9">The sequence shown here is derived from an EMBL/GenBank/DDBJ whole genome shotgun (WGS) entry which is preliminary data.</text>
</comment>
<dbReference type="AlphaFoldDB" id="A0A4R2GPZ5"/>
<protein>
    <submittedName>
        <fullName evidence="9">Basic membrane lipoprotein Med (Substrate-binding protein (PBP1-ABC) superfamily)</fullName>
    </submittedName>
</protein>
<name>A0A4R2GPZ5_9HYPH</name>
<proteinExistence type="inferred from homology"/>
<comment type="subcellular location">
    <subcellularLocation>
        <location evidence="1">Cell membrane</location>
        <topology evidence="1">Lipid-anchor</topology>
    </subcellularLocation>
</comment>
<dbReference type="Proteomes" id="UP000294881">
    <property type="component" value="Unassembled WGS sequence"/>
</dbReference>
<keyword evidence="3" id="KW-1003">Cell membrane</keyword>